<dbReference type="Pfam" id="PF00053">
    <property type="entry name" value="EGF_laminin"/>
    <property type="match status" value="2"/>
</dbReference>
<evidence type="ECO:0000313" key="14">
    <source>
        <dbReference type="EMBL" id="OQV20149.1"/>
    </source>
</evidence>
<dbReference type="CDD" id="cd00054">
    <property type="entry name" value="EGF_CA"/>
    <property type="match status" value="3"/>
</dbReference>
<dbReference type="SMART" id="SM00180">
    <property type="entry name" value="EGF_Lam"/>
    <property type="match status" value="2"/>
</dbReference>
<dbReference type="InterPro" id="IPR001791">
    <property type="entry name" value="Laminin_G"/>
</dbReference>
<dbReference type="PROSITE" id="PS50025">
    <property type="entry name" value="LAM_G_DOMAIN"/>
    <property type="match status" value="3"/>
</dbReference>
<evidence type="ECO:0000256" key="2">
    <source>
        <dbReference type="ARBA" id="ARBA00022729"/>
    </source>
</evidence>
<protein>
    <submittedName>
        <fullName evidence="14">Agrin</fullName>
    </submittedName>
</protein>
<dbReference type="SUPFAM" id="SSF49899">
    <property type="entry name" value="Concanavalin A-like lectins/glucanases"/>
    <property type="match status" value="3"/>
</dbReference>
<dbReference type="SUPFAM" id="SSF57196">
    <property type="entry name" value="EGF/Laminin"/>
    <property type="match status" value="2"/>
</dbReference>
<keyword evidence="5" id="KW-0325">Glycoprotein</keyword>
<feature type="compositionally biased region" description="Basic and acidic residues" evidence="8">
    <location>
        <begin position="655"/>
        <end position="667"/>
    </location>
</feature>
<dbReference type="OrthoDB" id="88467at2759"/>
<dbReference type="FunFam" id="2.10.25.10:FF:000134">
    <property type="entry name" value="Transmembrane agrin"/>
    <property type="match status" value="1"/>
</dbReference>
<feature type="region of interest" description="Disordered" evidence="8">
    <location>
        <begin position="1347"/>
        <end position="1368"/>
    </location>
</feature>
<sequence>MFAIICEILLAFSCPVREESSCLFSYSPLFFHPLFTATPLQDPCRGRECLYGASCVGNYVTGKSECRCPATCDALPAAADAVDLRPSVFVCGSDNVTYDSSCQLRLKSCQDQRPIQVESVGVCGGCQRKQCDFYATCEVDSTGTPQCACPSKCPSERKPVCGVDGKTYDNECKLKQTACKEMRFIVVAAPYSCEATPSSSLPERLEDYEDADHDDSEDADSDYDLVIPSTGPSDVRPHHVRPSRKQCDPAFCKDLGGTCSSGQGSVQCLCKFNCSLSRGSVVCGKGSTDEDRKLFTNDCFLRLHACQQMKRLTAHPAAECKDVDVLPLHGAAEPLQHNTTHEELFCGEEEEAGAGSSSSADSAESKVINCPTGSFCHKSISTSFAKCCPQDSAVFAADDCATSEFGCCPDRITNAKDHHGSGCHTGRLPLPAAAGSHKEVCKCNKIGAVSTACDEETKQCRCKLGVGGARCDRCQPGFWGLQKTAAVAKGCIPCSCSNFGSVRPDCEQMTGRCVCKSGVLGLKCNTCPAGQVLQPSGCVSADLYPIVPSACGDLVCHLGAICVQKHGQATCQCNMTCKEHDAPQVVCGSDGMSYESVCQLRLHACRRQKDVTISAWGSCGEVARNYITIAPPVIVPHQSDMKRPYLDEDSATNDIVRDRESIPEPAKKSEGLLGSKCGTDSDCDVKNSSCVKERCVCRTGYESIPQKQHCSKITKKSKPCASRPCKNGASCTEPTPSTFTCRCLPGFQGKHCEEDSLTVVPSFGGKSYFELRPISGYTQMTIELEFKSHVLDGILLYNGQKPDGSGDFVSLSLNNGFVEFRFDLGDGPAVIRSATPITLEKRHRIIAKRFNQDGMLRLDGHPEVLGRCSGVRQFLDLEDSLFIGYVPTSNPSVFDRIGTKMGLVGCIYSMKLGKQFIGLTDPDFRDTIAAFEIGECGKSVCASSPCQNGGTCESTSKGLQYACKCSDGYSGHQCEVSSTCKNCQTSTRSVDGPENQMFLCADGSHKAVCDSGPPRPPAIPDFSGHSFLTLPRISDANPQLNLEIWFLSRSPSGLLLYASQKHAGDGGDFISLNLRFRRVEFVFDLGDGPVNITYPDQVSLFTWHSVKVFRHGKRASLQLDSAAVVSSESQGVLAELNLDTVTHVGGAKNHTHLSRAAKIGAFFDGAIQLLSINHKLWNDFSKDALEMHAIGPFEGAPCHQEQEQCLNGGMCIPRLSKYRCKCPPGFGGEKCEKEIGSVGNLPLSDQAVHFDGHTVMEYPNLVSQSQDSQDKNSYTFRLRTTARNGLIIWQSKGKSIRGDFLSLAVIDGSVEFAFDLGKEKEIFILRSDVVVSDGKWHTVNAERKKRSGILQVDDEKPQSGTSTPGTTVLNTNGKMLIGGSMEMPPGFSSGYYQGFNGCLTALSVDGKALAFLANGTTGLQLCAEEH</sequence>
<dbReference type="InterPro" id="IPR013320">
    <property type="entry name" value="ConA-like_dom_sf"/>
</dbReference>
<feature type="domain" description="Kazal-like" evidence="13">
    <location>
        <begin position="85"/>
        <end position="125"/>
    </location>
</feature>
<feature type="domain" description="Laminin EGF-like" evidence="12">
    <location>
        <begin position="441"/>
        <end position="493"/>
    </location>
</feature>
<dbReference type="FunFam" id="2.10.25.10:FF:000095">
    <property type="entry name" value="Notch, isoform B"/>
    <property type="match status" value="1"/>
</dbReference>
<feature type="disulfide bond" evidence="7">
    <location>
        <begin position="441"/>
        <end position="453"/>
    </location>
</feature>
<feature type="disulfide bond" evidence="6">
    <location>
        <begin position="965"/>
        <end position="974"/>
    </location>
</feature>
<keyword evidence="15" id="KW-1185">Reference proteome</keyword>
<keyword evidence="1 6" id="KW-0245">EGF-like domain</keyword>
<dbReference type="InterPro" id="IPR050372">
    <property type="entry name" value="Neurexin-related_CASP"/>
</dbReference>
<dbReference type="GO" id="GO:0005509">
    <property type="term" value="F:calcium ion binding"/>
    <property type="evidence" value="ECO:0007669"/>
    <property type="project" value="InterPro"/>
</dbReference>
<dbReference type="FunFam" id="2.10.25.10:FF:000074">
    <property type="entry name" value="Laminin subunit alpha"/>
    <property type="match status" value="1"/>
</dbReference>
<feature type="disulfide bond" evidence="7">
    <location>
        <begin position="443"/>
        <end position="460"/>
    </location>
</feature>
<name>A0A1W0WY86_HYPEX</name>
<evidence type="ECO:0000256" key="5">
    <source>
        <dbReference type="ARBA" id="ARBA00023180"/>
    </source>
</evidence>
<keyword evidence="4 6" id="KW-1015">Disulfide bond</keyword>
<comment type="caution">
    <text evidence="6">Lacks conserved residue(s) required for the propagation of feature annotation.</text>
</comment>
<feature type="domain" description="EGF-like" evidence="11">
    <location>
        <begin position="716"/>
        <end position="753"/>
    </location>
</feature>
<dbReference type="PROSITE" id="PS50027">
    <property type="entry name" value="EGF_LAM_2"/>
    <property type="match status" value="2"/>
</dbReference>
<feature type="domain" description="Laminin G" evidence="10">
    <location>
        <begin position="758"/>
        <end position="936"/>
    </location>
</feature>
<dbReference type="SMART" id="SM00280">
    <property type="entry name" value="KAZAL"/>
    <property type="match status" value="4"/>
</dbReference>
<gene>
    <name evidence="14" type="ORF">BV898_05939</name>
</gene>
<feature type="disulfide bond" evidence="7">
    <location>
        <begin position="494"/>
        <end position="506"/>
    </location>
</feature>
<dbReference type="PROSITE" id="PS01248">
    <property type="entry name" value="EGF_LAM_1"/>
    <property type="match status" value="1"/>
</dbReference>
<dbReference type="Proteomes" id="UP000192578">
    <property type="component" value="Unassembled WGS sequence"/>
</dbReference>
<dbReference type="Pfam" id="PF07648">
    <property type="entry name" value="Kazal_2"/>
    <property type="match status" value="3"/>
</dbReference>
<feature type="domain" description="Laminin G" evidence="10">
    <location>
        <begin position="1017"/>
        <end position="1198"/>
    </location>
</feature>
<keyword evidence="7" id="KW-0424">Laminin EGF-like domain</keyword>
<feature type="disulfide bond" evidence="7">
    <location>
        <begin position="496"/>
        <end position="513"/>
    </location>
</feature>
<accession>A0A1W0WY86</accession>
<evidence type="ECO:0000256" key="3">
    <source>
        <dbReference type="ARBA" id="ARBA00022737"/>
    </source>
</evidence>
<dbReference type="CDD" id="cd00104">
    <property type="entry name" value="KAZAL_FS"/>
    <property type="match status" value="2"/>
</dbReference>
<evidence type="ECO:0000256" key="9">
    <source>
        <dbReference type="SAM" id="SignalP"/>
    </source>
</evidence>
<feature type="domain" description="Laminin EGF-like" evidence="12">
    <location>
        <begin position="494"/>
        <end position="540"/>
    </location>
</feature>
<proteinExistence type="predicted"/>
<dbReference type="SMART" id="SM00282">
    <property type="entry name" value="LamG"/>
    <property type="match status" value="3"/>
</dbReference>
<dbReference type="InterPro" id="IPR000742">
    <property type="entry name" value="EGF"/>
</dbReference>
<reference evidence="15" key="1">
    <citation type="submission" date="2017-01" db="EMBL/GenBank/DDBJ databases">
        <title>Comparative genomics of anhydrobiosis in the tardigrade Hypsibius dujardini.</title>
        <authorList>
            <person name="Yoshida Y."/>
            <person name="Koutsovoulos G."/>
            <person name="Laetsch D."/>
            <person name="Stevens L."/>
            <person name="Kumar S."/>
            <person name="Horikawa D."/>
            <person name="Ishino K."/>
            <person name="Komine S."/>
            <person name="Tomita M."/>
            <person name="Blaxter M."/>
            <person name="Arakawa K."/>
        </authorList>
    </citation>
    <scope>NUCLEOTIDE SEQUENCE [LARGE SCALE GENOMIC DNA]</scope>
    <source>
        <strain evidence="15">Z151</strain>
    </source>
</reference>
<dbReference type="GO" id="GO:0016020">
    <property type="term" value="C:membrane"/>
    <property type="evidence" value="ECO:0007669"/>
    <property type="project" value="UniProtKB-SubCell"/>
</dbReference>
<feature type="domain" description="EGF-like" evidence="11">
    <location>
        <begin position="937"/>
        <end position="975"/>
    </location>
</feature>
<dbReference type="EMBL" id="MTYJ01000033">
    <property type="protein sequence ID" value="OQV20149.1"/>
    <property type="molecule type" value="Genomic_DNA"/>
</dbReference>
<feature type="signal peptide" evidence="9">
    <location>
        <begin position="1"/>
        <end position="18"/>
    </location>
</feature>
<feature type="region of interest" description="Disordered" evidence="8">
    <location>
        <begin position="645"/>
        <end position="667"/>
    </location>
</feature>
<dbReference type="PANTHER" id="PTHR15036:SF83">
    <property type="entry name" value="AGRIN"/>
    <property type="match status" value="1"/>
</dbReference>
<dbReference type="GO" id="GO:0005576">
    <property type="term" value="C:extracellular region"/>
    <property type="evidence" value="ECO:0007669"/>
    <property type="project" value="UniProtKB-ARBA"/>
</dbReference>
<dbReference type="InterPro" id="IPR002350">
    <property type="entry name" value="Kazal_dom"/>
</dbReference>
<evidence type="ECO:0000256" key="4">
    <source>
        <dbReference type="ARBA" id="ARBA00023157"/>
    </source>
</evidence>
<dbReference type="FunFam" id="3.30.60.30:FF:000040">
    <property type="entry name" value="Agrin, putative"/>
    <property type="match status" value="1"/>
</dbReference>
<feature type="domain" description="Laminin G" evidence="10">
    <location>
        <begin position="1245"/>
        <end position="1422"/>
    </location>
</feature>
<dbReference type="PRINTS" id="PR00011">
    <property type="entry name" value="EGFLAMININ"/>
</dbReference>
<feature type="disulfide bond" evidence="7">
    <location>
        <begin position="515"/>
        <end position="524"/>
    </location>
</feature>
<feature type="disulfide bond" evidence="7">
    <location>
        <begin position="462"/>
        <end position="471"/>
    </location>
</feature>
<dbReference type="SUPFAM" id="SSF100895">
    <property type="entry name" value="Kazal-type serine protease inhibitors"/>
    <property type="match status" value="3"/>
</dbReference>
<keyword evidence="2 9" id="KW-0732">Signal</keyword>
<evidence type="ECO:0000259" key="11">
    <source>
        <dbReference type="PROSITE" id="PS50026"/>
    </source>
</evidence>
<dbReference type="PROSITE" id="PS51465">
    <property type="entry name" value="KAZAL_2"/>
    <property type="match status" value="3"/>
</dbReference>
<dbReference type="Gene3D" id="2.60.120.200">
    <property type="match status" value="3"/>
</dbReference>
<comment type="caution">
    <text evidence="14">The sequence shown here is derived from an EMBL/GenBank/DDBJ whole genome shotgun (WGS) entry which is preliminary data.</text>
</comment>
<evidence type="ECO:0000259" key="12">
    <source>
        <dbReference type="PROSITE" id="PS50027"/>
    </source>
</evidence>
<dbReference type="PANTHER" id="PTHR15036">
    <property type="entry name" value="PIKACHURIN-LIKE PROTEIN"/>
    <property type="match status" value="1"/>
</dbReference>
<dbReference type="PROSITE" id="PS50026">
    <property type="entry name" value="EGF_3"/>
    <property type="match status" value="3"/>
</dbReference>
<dbReference type="InterPro" id="IPR036058">
    <property type="entry name" value="Kazal_dom_sf"/>
</dbReference>
<dbReference type="SMART" id="SM00179">
    <property type="entry name" value="EGF_CA"/>
    <property type="match status" value="3"/>
</dbReference>
<dbReference type="PROSITE" id="PS01186">
    <property type="entry name" value="EGF_2"/>
    <property type="match status" value="3"/>
</dbReference>
<feature type="disulfide bond" evidence="6">
    <location>
        <begin position="1222"/>
        <end position="1231"/>
    </location>
</feature>
<evidence type="ECO:0000313" key="15">
    <source>
        <dbReference type="Proteomes" id="UP000192578"/>
    </source>
</evidence>
<feature type="domain" description="EGF-like" evidence="11">
    <location>
        <begin position="1194"/>
        <end position="1232"/>
    </location>
</feature>
<dbReference type="Pfam" id="PF00054">
    <property type="entry name" value="Laminin_G_1"/>
    <property type="match status" value="3"/>
</dbReference>
<dbReference type="Pfam" id="PF00008">
    <property type="entry name" value="EGF"/>
    <property type="match status" value="3"/>
</dbReference>
<organism evidence="14 15">
    <name type="scientific">Hypsibius exemplaris</name>
    <name type="common">Freshwater tardigrade</name>
    <dbReference type="NCBI Taxonomy" id="2072580"/>
    <lineage>
        <taxon>Eukaryota</taxon>
        <taxon>Metazoa</taxon>
        <taxon>Ecdysozoa</taxon>
        <taxon>Tardigrada</taxon>
        <taxon>Eutardigrada</taxon>
        <taxon>Parachela</taxon>
        <taxon>Hypsibioidea</taxon>
        <taxon>Hypsibiidae</taxon>
        <taxon>Hypsibius</taxon>
    </lineage>
</organism>
<evidence type="ECO:0000259" key="10">
    <source>
        <dbReference type="PROSITE" id="PS50025"/>
    </source>
</evidence>
<dbReference type="CDD" id="cd00110">
    <property type="entry name" value="LamG"/>
    <property type="match status" value="3"/>
</dbReference>
<feature type="chain" id="PRO_5012596627" evidence="9">
    <location>
        <begin position="19"/>
        <end position="1426"/>
    </location>
</feature>
<dbReference type="Gene3D" id="2.10.25.10">
    <property type="entry name" value="Laminin"/>
    <property type="match status" value="5"/>
</dbReference>
<evidence type="ECO:0000256" key="7">
    <source>
        <dbReference type="PROSITE-ProRule" id="PRU00460"/>
    </source>
</evidence>
<dbReference type="Gene3D" id="3.30.60.30">
    <property type="match status" value="3"/>
</dbReference>
<dbReference type="InterPro" id="IPR001881">
    <property type="entry name" value="EGF-like_Ca-bd_dom"/>
</dbReference>
<dbReference type="InterPro" id="IPR002049">
    <property type="entry name" value="LE_dom"/>
</dbReference>
<evidence type="ECO:0000256" key="6">
    <source>
        <dbReference type="PROSITE-ProRule" id="PRU00076"/>
    </source>
</evidence>
<evidence type="ECO:0000256" key="1">
    <source>
        <dbReference type="ARBA" id="ARBA00022536"/>
    </source>
</evidence>
<dbReference type="SMART" id="SM00181">
    <property type="entry name" value="EGF"/>
    <property type="match status" value="6"/>
</dbReference>
<feature type="domain" description="Kazal-like" evidence="13">
    <location>
        <begin position="572"/>
        <end position="621"/>
    </location>
</feature>
<evidence type="ECO:0000256" key="8">
    <source>
        <dbReference type="SAM" id="MobiDB-lite"/>
    </source>
</evidence>
<feature type="disulfide bond" evidence="6">
    <location>
        <begin position="743"/>
        <end position="752"/>
    </location>
</feature>
<feature type="compositionally biased region" description="Polar residues" evidence="8">
    <location>
        <begin position="1358"/>
        <end position="1368"/>
    </location>
</feature>
<evidence type="ECO:0000259" key="13">
    <source>
        <dbReference type="PROSITE" id="PS51465"/>
    </source>
</evidence>
<keyword evidence="3" id="KW-0677">Repeat</keyword>
<dbReference type="FunFam" id="2.10.25.10:FF:000255">
    <property type="entry name" value="Sushi, nidogen and EGF-like domains 1"/>
    <property type="match status" value="1"/>
</dbReference>
<feature type="domain" description="Kazal-like" evidence="13">
    <location>
        <begin position="141"/>
        <end position="195"/>
    </location>
</feature>
<feature type="disulfide bond" evidence="6">
    <location>
        <begin position="946"/>
        <end position="963"/>
    </location>
</feature>
<dbReference type="CDD" id="cd00055">
    <property type="entry name" value="EGF_Lam"/>
    <property type="match status" value="2"/>
</dbReference>
<dbReference type="PROSITE" id="PS00022">
    <property type="entry name" value="EGF_1"/>
    <property type="match status" value="3"/>
</dbReference>